<evidence type="ECO:0000259" key="1">
    <source>
        <dbReference type="Pfam" id="PF02121"/>
    </source>
</evidence>
<reference evidence="2" key="1">
    <citation type="submission" date="2011-03" db="EMBL/GenBank/DDBJ databases">
        <title>The Genome Sequence of Nematocida sp1 strain ERTm2.</title>
        <authorList>
            <consortium name="The Broad Institute Genome Sequencing Platform"/>
            <consortium name="The Broad Institute Genome Sequencing Center for Infectious Disease"/>
            <person name="Cuomo C."/>
            <person name="Troemel E."/>
            <person name="Young S.K."/>
            <person name="Zeng Q."/>
            <person name="Gargeya S."/>
            <person name="Fitzgerald M."/>
            <person name="Haas B."/>
            <person name="Abouelleil A."/>
            <person name="Alvarado L."/>
            <person name="Arachchi H.M."/>
            <person name="Berlin A."/>
            <person name="Brown A."/>
            <person name="Chapman S.B."/>
            <person name="Chen Z."/>
            <person name="Dunbar C."/>
            <person name="Freedman E."/>
            <person name="Gearin G."/>
            <person name="Gellesch M."/>
            <person name="Goldberg J."/>
            <person name="Griggs A."/>
            <person name="Gujja S."/>
            <person name="Heilman E.R."/>
            <person name="Heiman D."/>
            <person name="Howarth C."/>
            <person name="Larson L."/>
            <person name="Lui A."/>
            <person name="MacDonald P.J.P."/>
            <person name="Mehta T."/>
            <person name="Montmayeur A."/>
            <person name="Murphy C."/>
            <person name="Neiman D."/>
            <person name="Pearson M."/>
            <person name="Priest M."/>
            <person name="Roberts A."/>
            <person name="Saif S."/>
            <person name="Shea T."/>
            <person name="Shenoy N."/>
            <person name="Sisk P."/>
            <person name="Stolte C."/>
            <person name="Sykes S."/>
            <person name="White J."/>
            <person name="Yandava C."/>
            <person name="Wortman J."/>
            <person name="Nusbaum C."/>
            <person name="Birren B."/>
        </authorList>
    </citation>
    <scope>NUCLEOTIDE SEQUENCE</scope>
    <source>
        <strain evidence="2">ERTm2</strain>
    </source>
</reference>
<dbReference type="GO" id="GO:0005548">
    <property type="term" value="F:phospholipid transporter activity"/>
    <property type="evidence" value="ECO:0007669"/>
    <property type="project" value="InterPro"/>
</dbReference>
<reference evidence="3" key="2">
    <citation type="submission" date="2012-10" db="EMBL/GenBank/DDBJ databases">
        <authorList>
            <consortium name="The Broad Institute Genome Sequencing Platform"/>
            <consortium name="The Broad Institute Genome Sequencing Center for Infectious Disease"/>
            <person name="Cuomo C."/>
            <person name="Troemel E."/>
            <person name="Walker B."/>
            <person name="Young S.K."/>
            <person name="Zeng Q."/>
            <person name="Gargeya S."/>
            <person name="Fitzgerald M."/>
            <person name="Haas B."/>
            <person name="Abouelleil A."/>
            <person name="Alvarado L."/>
            <person name="Arachchi H.M."/>
            <person name="Berlin A.M."/>
            <person name="Chapman S.B."/>
            <person name="Goldberg J."/>
            <person name="Griggs A."/>
            <person name="Gujja S."/>
            <person name="Hansen M."/>
            <person name="Howarth C."/>
            <person name="Imamovic A."/>
            <person name="Larimer J."/>
            <person name="McCowan C."/>
            <person name="Murphy C."/>
            <person name="Neiman D."/>
            <person name="Pearson M."/>
            <person name="Priest M."/>
            <person name="Roberts A."/>
            <person name="Saif S."/>
            <person name="Shea T."/>
            <person name="Sisk P."/>
            <person name="Sykes S."/>
            <person name="Wortman J."/>
            <person name="Nusbaum C."/>
            <person name="Birren B."/>
        </authorList>
    </citation>
    <scope>NUCLEOTIDE SEQUENCE</scope>
    <source>
        <strain evidence="3">ERTm6</strain>
    </source>
</reference>
<protein>
    <recommendedName>
        <fullName evidence="1">Phosphatidylinositol transfer protein N-terminal domain-containing protein</fullName>
    </recommendedName>
</protein>
<accession>A0A086J4I4</accession>
<proteinExistence type="predicted"/>
<dbReference type="SUPFAM" id="SSF55961">
    <property type="entry name" value="Bet v1-like"/>
    <property type="match status" value="1"/>
</dbReference>
<accession>H8ZDV1</accession>
<dbReference type="InterPro" id="IPR055261">
    <property type="entry name" value="PI_transfer_N"/>
</dbReference>
<evidence type="ECO:0000313" key="2">
    <source>
        <dbReference type="EMBL" id="EHY65326.1"/>
    </source>
</evidence>
<dbReference type="InterPro" id="IPR001666">
    <property type="entry name" value="PI_transfer"/>
</dbReference>
<dbReference type="HOGENOM" id="CLU_1098753_0_0_1"/>
<organism evidence="2">
    <name type="scientific">Nematocida ausubeli (strain ATCC PRA-371 / ERTm2)</name>
    <name type="common">Nematode killer fungus</name>
    <dbReference type="NCBI Taxonomy" id="1913371"/>
    <lineage>
        <taxon>Eukaryota</taxon>
        <taxon>Fungi</taxon>
        <taxon>Fungi incertae sedis</taxon>
        <taxon>Microsporidia</taxon>
        <taxon>Nematocida</taxon>
    </lineage>
</organism>
<reference evidence="3 4" key="3">
    <citation type="journal article" date="2014" name="Genome Announc.">
        <title>Genome Sequence of the Microsporidian Species Nematocida sp1 Strain ERTm6 (ATCC PRA-372).</title>
        <authorList>
            <person name="Bakowski M.A."/>
            <person name="Priest M."/>
            <person name="Young S."/>
            <person name="Cuomo C.A."/>
            <person name="Troemel E.R."/>
        </authorList>
    </citation>
    <scope>NUCLEOTIDE SEQUENCE [LARGE SCALE GENOMIC DNA]</scope>
    <source>
        <strain evidence="3 4">ERTm6</strain>
    </source>
</reference>
<gene>
    <name evidence="2" type="ORF">NERG_01772</name>
    <name evidence="3" type="ORF">NESG_00125</name>
</gene>
<feature type="domain" description="Phosphatidylinositol transfer protein N-terminal" evidence="1">
    <location>
        <begin position="5"/>
        <end position="241"/>
    </location>
</feature>
<dbReference type="PRINTS" id="PR00391">
    <property type="entry name" value="PITRANSFER"/>
</dbReference>
<evidence type="ECO:0000313" key="3">
    <source>
        <dbReference type="EMBL" id="KFG27052.1"/>
    </source>
</evidence>
<dbReference type="OrthoDB" id="18453at2759"/>
<dbReference type="PANTHER" id="PTHR10658:SF11">
    <property type="entry name" value="VIBRATOR, ISOFORM B"/>
    <property type="match status" value="1"/>
</dbReference>
<dbReference type="Pfam" id="PF02121">
    <property type="entry name" value="IP_trans"/>
    <property type="match status" value="1"/>
</dbReference>
<dbReference type="AlphaFoldDB" id="H8ZDV1"/>
<dbReference type="Proteomes" id="UP000005622">
    <property type="component" value="Unassembled WGS sequence"/>
</dbReference>
<dbReference type="PANTHER" id="PTHR10658">
    <property type="entry name" value="PHOSPHATIDYLINOSITOL TRANSFER PROTEIN"/>
    <property type="match status" value="1"/>
</dbReference>
<evidence type="ECO:0000313" key="4">
    <source>
        <dbReference type="Proteomes" id="UP000054524"/>
    </source>
</evidence>
<name>H8ZDV1_NEMA1</name>
<dbReference type="Gene3D" id="3.30.530.20">
    <property type="match status" value="1"/>
</dbReference>
<dbReference type="Proteomes" id="UP000054524">
    <property type="component" value="Unassembled WGS sequence"/>
</dbReference>
<dbReference type="EMBL" id="JH604636">
    <property type="protein sequence ID" value="EHY65326.1"/>
    <property type="molecule type" value="Genomic_DNA"/>
</dbReference>
<dbReference type="EMBL" id="AKIJ01000001">
    <property type="protein sequence ID" value="KFG27052.1"/>
    <property type="molecule type" value="Genomic_DNA"/>
</dbReference>
<keyword evidence="4" id="KW-1185">Reference proteome</keyword>
<dbReference type="InterPro" id="IPR023393">
    <property type="entry name" value="START-like_dom_sf"/>
</dbReference>
<dbReference type="STRING" id="944018.H8ZDV1"/>
<sequence length="253" mass="28905">MPQRTTLYVIYMPYTLKEYNVGQLLTTCRVSEREANNGMRVTVLENKAVESEETAGPCQYTSKVIDFSKKVQSFLRKIAPSGSLTMSEKSHNAFPVCKTVYTSGALSEKKFKARIDTLFLEGHKAPIDPFSDGIISENCEVLDLVYGQQMCEGIDLATVKGDDGNLLFKEGWEKEHTPVMTIFKRVHIDLHIPFIGWKYIEDVDKFMRKMFIQGHQEVIKYHSEWKDMDMDGVREEEAKTKAALEAKYPPKGK</sequence>